<evidence type="ECO:0000259" key="2">
    <source>
        <dbReference type="Pfam" id="PF13173"/>
    </source>
</evidence>
<evidence type="ECO:0000256" key="1">
    <source>
        <dbReference type="SAM" id="MobiDB-lite"/>
    </source>
</evidence>
<dbReference type="EMBL" id="WPCR01000002">
    <property type="protein sequence ID" value="NHM13502.1"/>
    <property type="molecule type" value="Genomic_DNA"/>
</dbReference>
<proteinExistence type="predicted"/>
<dbReference type="Proteomes" id="UP000636394">
    <property type="component" value="Unassembled WGS sequence"/>
</dbReference>
<sequence>MLMDAYTHLRPEGYRPRHVDALVERRLKAFGAVEIQGTRWSGKSWTASAFAESITRVDEGVDLYEEDPRLAMLGRQPHAIDEWQDVPAIWNHVRHDVDDSGNRPGQYILTGSSSPGDSKERHSGAGRISRIRMRTMTLAEQGLSTKTVSLARLFDGDFEPCASEFGLVDYARAICRGGWPALLEASDERSQETVDEYLDLLFNESMRKLGRDPVLSRRIAVALARNLGTSATLKTLCDDAAAGDVAPAEETVSKYLSGFAQNFFLDELPGWDAPVKSRSRVRTKPKRYLDDPSMAVSLLSLNPQRLLQEGQPFGVLFESLCYHDVAVYASLLPGAGASPVSYYADADGLEVDLIIELRDGRWAALEIKLGESKVASAAKNLGRLKSKVAANPAARNREPEFMAVLVGAAPYARQRKEDGVYVLPLATLTA</sequence>
<organism evidence="4 5">
    <name type="scientific">Xiamenia xianingshaonis</name>
    <dbReference type="NCBI Taxonomy" id="2682776"/>
    <lineage>
        <taxon>Bacteria</taxon>
        <taxon>Bacillati</taxon>
        <taxon>Actinomycetota</taxon>
        <taxon>Coriobacteriia</taxon>
        <taxon>Eggerthellales</taxon>
        <taxon>Eggerthellaceae</taxon>
        <taxon>Xiamenia</taxon>
    </lineage>
</organism>
<feature type="domain" description="AAA" evidence="2">
    <location>
        <begin position="32"/>
        <end position="140"/>
    </location>
</feature>
<name>A0ABX0IKZ1_9ACTN</name>
<feature type="domain" description="DUF4143" evidence="3">
    <location>
        <begin position="210"/>
        <end position="369"/>
    </location>
</feature>
<dbReference type="Pfam" id="PF13173">
    <property type="entry name" value="AAA_14"/>
    <property type="match status" value="1"/>
</dbReference>
<accession>A0ABX0IKZ1</accession>
<keyword evidence="5" id="KW-1185">Reference proteome</keyword>
<dbReference type="InterPro" id="IPR041682">
    <property type="entry name" value="AAA_14"/>
</dbReference>
<evidence type="ECO:0000259" key="3">
    <source>
        <dbReference type="Pfam" id="PF13635"/>
    </source>
</evidence>
<dbReference type="Pfam" id="PF13635">
    <property type="entry name" value="DUF4143"/>
    <property type="match status" value="1"/>
</dbReference>
<evidence type="ECO:0000313" key="4">
    <source>
        <dbReference type="EMBL" id="NHM13502.1"/>
    </source>
</evidence>
<evidence type="ECO:0000313" key="5">
    <source>
        <dbReference type="Proteomes" id="UP000636394"/>
    </source>
</evidence>
<dbReference type="PANTHER" id="PTHR43566">
    <property type="entry name" value="CONSERVED PROTEIN"/>
    <property type="match status" value="1"/>
</dbReference>
<protein>
    <submittedName>
        <fullName evidence="4">DUF4143 domain-containing protein</fullName>
    </submittedName>
</protein>
<reference evidence="4 5" key="1">
    <citation type="submission" date="2019-11" db="EMBL/GenBank/DDBJ databases">
        <title>Eggerthellaceae novel genus isolated from the rectal contents of marmort.</title>
        <authorList>
            <person name="Zhang G."/>
        </authorList>
    </citation>
    <scope>NUCLEOTIDE SEQUENCE [LARGE SCALE GENOMIC DNA]</scope>
    <source>
        <strain evidence="5">zg-886</strain>
    </source>
</reference>
<gene>
    <name evidence="4" type="ORF">GMI68_01735</name>
</gene>
<comment type="caution">
    <text evidence="4">The sequence shown here is derived from an EMBL/GenBank/DDBJ whole genome shotgun (WGS) entry which is preliminary data.</text>
</comment>
<feature type="region of interest" description="Disordered" evidence="1">
    <location>
        <begin position="101"/>
        <end position="125"/>
    </location>
</feature>
<dbReference type="PANTHER" id="PTHR43566:SF2">
    <property type="entry name" value="DUF4143 DOMAIN-CONTAINING PROTEIN"/>
    <property type="match status" value="1"/>
</dbReference>
<dbReference type="InterPro" id="IPR025420">
    <property type="entry name" value="DUF4143"/>
</dbReference>